<organism evidence="1">
    <name type="scientific">hydrothermal vent metagenome</name>
    <dbReference type="NCBI Taxonomy" id="652676"/>
    <lineage>
        <taxon>unclassified sequences</taxon>
        <taxon>metagenomes</taxon>
        <taxon>ecological metagenomes</taxon>
    </lineage>
</organism>
<protein>
    <recommendedName>
        <fullName evidence="2">Outer membrane protein beta-barrel domain-containing protein</fullName>
    </recommendedName>
</protein>
<dbReference type="Pfam" id="PF07437">
    <property type="entry name" value="YfaZ"/>
    <property type="match status" value="1"/>
</dbReference>
<dbReference type="InterPro" id="IPR009998">
    <property type="entry name" value="YfaZ"/>
</dbReference>
<gene>
    <name evidence="1" type="ORF">MNB_SM-4-1436</name>
</gene>
<evidence type="ECO:0000313" key="1">
    <source>
        <dbReference type="EMBL" id="SFV64692.1"/>
    </source>
</evidence>
<proteinExistence type="predicted"/>
<evidence type="ECO:0008006" key="2">
    <source>
        <dbReference type="Google" id="ProtNLM"/>
    </source>
</evidence>
<sequence>MLRKLLLITAMGISAFALHTAEININDRDLELGVKFDMGQFNETIEPNTVFMGGRFLNAQKENSEVENGGSLTDINPYFEVNFLMKRAIGDMGMSVGMGAKLNYTKDFSSLPLGLEFEYTVPTKELVPMFVYGSVYYAPGALSFSDAKDFLEYRMSFDIEMIENGRVTIGYRNINTNYKTAIDNVVYNDSFYAGFKFAF</sequence>
<accession>A0A1W1CG44</accession>
<dbReference type="AlphaFoldDB" id="A0A1W1CG44"/>
<dbReference type="EMBL" id="FPHF01000079">
    <property type="protein sequence ID" value="SFV64692.1"/>
    <property type="molecule type" value="Genomic_DNA"/>
</dbReference>
<reference evidence="1" key="1">
    <citation type="submission" date="2016-10" db="EMBL/GenBank/DDBJ databases">
        <authorList>
            <person name="de Groot N.N."/>
        </authorList>
    </citation>
    <scope>NUCLEOTIDE SEQUENCE</scope>
</reference>
<name>A0A1W1CG44_9ZZZZ</name>